<organism evidence="1 2">
    <name type="scientific">Crateriforma conspicua</name>
    <dbReference type="NCBI Taxonomy" id="2527996"/>
    <lineage>
        <taxon>Bacteria</taxon>
        <taxon>Pseudomonadati</taxon>
        <taxon>Planctomycetota</taxon>
        <taxon>Planctomycetia</taxon>
        <taxon>Planctomycetales</taxon>
        <taxon>Planctomycetaceae</taxon>
        <taxon>Crateriforma</taxon>
    </lineage>
</organism>
<comment type="caution">
    <text evidence="1">The sequence shown here is derived from an EMBL/GenBank/DDBJ whole genome shotgun (WGS) entry which is preliminary data.</text>
</comment>
<name>A0A5C6FUC1_9PLAN</name>
<evidence type="ECO:0008006" key="3">
    <source>
        <dbReference type="Google" id="ProtNLM"/>
    </source>
</evidence>
<protein>
    <recommendedName>
        <fullName evidence="3">AP2/ERF domain-containing protein</fullName>
    </recommendedName>
</protein>
<reference evidence="1 2" key="1">
    <citation type="submission" date="2019-02" db="EMBL/GenBank/DDBJ databases">
        <title>Deep-cultivation of Planctomycetes and their phenomic and genomic characterization uncovers novel biology.</title>
        <authorList>
            <person name="Wiegand S."/>
            <person name="Jogler M."/>
            <person name="Boedeker C."/>
            <person name="Pinto D."/>
            <person name="Vollmers J."/>
            <person name="Rivas-Marin E."/>
            <person name="Kohn T."/>
            <person name="Peeters S.H."/>
            <person name="Heuer A."/>
            <person name="Rast P."/>
            <person name="Oberbeckmann S."/>
            <person name="Bunk B."/>
            <person name="Jeske O."/>
            <person name="Meyerdierks A."/>
            <person name="Storesund J.E."/>
            <person name="Kallscheuer N."/>
            <person name="Luecker S."/>
            <person name="Lage O.M."/>
            <person name="Pohl T."/>
            <person name="Merkel B.J."/>
            <person name="Hornburger P."/>
            <person name="Mueller R.-W."/>
            <person name="Bruemmer F."/>
            <person name="Labrenz M."/>
            <person name="Spormann A.M."/>
            <person name="Op Den Camp H."/>
            <person name="Overmann J."/>
            <person name="Amann R."/>
            <person name="Jetten M.S.M."/>
            <person name="Mascher T."/>
            <person name="Medema M.H."/>
            <person name="Devos D.P."/>
            <person name="Kaster A.-K."/>
            <person name="Ovreas L."/>
            <person name="Rohde M."/>
            <person name="Galperin M.Y."/>
            <person name="Jogler C."/>
        </authorList>
    </citation>
    <scope>NUCLEOTIDE SEQUENCE [LARGE SCALE GENOMIC DNA]</scope>
    <source>
        <strain evidence="1 2">V7</strain>
    </source>
</reference>
<proteinExistence type="predicted"/>
<evidence type="ECO:0000313" key="1">
    <source>
        <dbReference type="EMBL" id="TWU65941.1"/>
    </source>
</evidence>
<dbReference type="EMBL" id="SJPZ01000001">
    <property type="protein sequence ID" value="TWU65941.1"/>
    <property type="molecule type" value="Genomic_DNA"/>
</dbReference>
<dbReference type="Proteomes" id="UP000316476">
    <property type="component" value="Unassembled WGS sequence"/>
</dbReference>
<evidence type="ECO:0000313" key="2">
    <source>
        <dbReference type="Proteomes" id="UP000316476"/>
    </source>
</evidence>
<accession>A0A5C6FUC1</accession>
<gene>
    <name evidence="1" type="ORF">V7x_14950</name>
</gene>
<dbReference type="AlphaFoldDB" id="A0A5C6FUC1"/>
<sequence length="61" mass="7077">MGRLKRGERPRYRHHRSSGQAVITIAGRDIYLGKFDTLESRTRYAQVIEEFARTGWNAPIS</sequence>